<accession>A8F771</accession>
<gene>
    <name evidence="1" type="ordered locus">Tlet_1449</name>
</gene>
<evidence type="ECO:0000313" key="2">
    <source>
        <dbReference type="Proteomes" id="UP000002016"/>
    </source>
</evidence>
<dbReference type="InterPro" id="IPR038062">
    <property type="entry name" value="ScdA-like_N_sf"/>
</dbReference>
<dbReference type="AlphaFoldDB" id="A8F771"/>
<proteinExistence type="predicted"/>
<sequence length="79" mass="8961">MIEKITGQMALKQIIEMHSDLGEALSKMGFDTCCSKMSTLEDACKDKGKNLQLVLEKLNQIVDQLNLIESIEEKFKEKI</sequence>
<dbReference type="HOGENOM" id="CLU_2588583_0_0_0"/>
<dbReference type="eggNOG" id="COG2846">
    <property type="taxonomic scope" value="Bacteria"/>
</dbReference>
<dbReference type="EMBL" id="CP000812">
    <property type="protein sequence ID" value="ABV34005.1"/>
    <property type="molecule type" value="Genomic_DNA"/>
</dbReference>
<organism evidence="1 2">
    <name type="scientific">Pseudothermotoga lettingae (strain ATCC BAA-301 / DSM 14385 / NBRC 107922 / TMO)</name>
    <name type="common">Thermotoga lettingae</name>
    <dbReference type="NCBI Taxonomy" id="416591"/>
    <lineage>
        <taxon>Bacteria</taxon>
        <taxon>Thermotogati</taxon>
        <taxon>Thermotogota</taxon>
        <taxon>Thermotogae</taxon>
        <taxon>Thermotogales</taxon>
        <taxon>Thermotogaceae</taxon>
        <taxon>Pseudothermotoga</taxon>
    </lineage>
</organism>
<dbReference type="Proteomes" id="UP000002016">
    <property type="component" value="Chromosome"/>
</dbReference>
<protein>
    <recommendedName>
        <fullName evidence="3">DUF1858 domain-containing protein</fullName>
    </recommendedName>
</protein>
<dbReference type="Gene3D" id="1.10.3910.10">
    <property type="entry name" value="SP0561-like"/>
    <property type="match status" value="1"/>
</dbReference>
<evidence type="ECO:0008006" key="3">
    <source>
        <dbReference type="Google" id="ProtNLM"/>
    </source>
</evidence>
<name>A8F771_PSELT</name>
<dbReference type="KEGG" id="tle:Tlet_1449"/>
<keyword evidence="2" id="KW-1185">Reference proteome</keyword>
<reference evidence="1 2" key="2">
    <citation type="journal article" date="2009" name="Proc. Natl. Acad. Sci. U.S.A.">
        <title>On the chimeric nature, thermophilic origin, and phylogenetic placement of the Thermotogales.</title>
        <authorList>
            <person name="Zhaxybayeva O."/>
            <person name="Swithers K.S."/>
            <person name="Lapierre P."/>
            <person name="Fournier G.P."/>
            <person name="Bickhart D.M."/>
            <person name="DeBoy R.T."/>
            <person name="Nelson K.E."/>
            <person name="Nesbo C.L."/>
            <person name="Doolittle W.F."/>
            <person name="Gogarten J.P."/>
            <person name="Noll K.M."/>
        </authorList>
    </citation>
    <scope>NUCLEOTIDE SEQUENCE [LARGE SCALE GENOMIC DNA]</scope>
    <source>
        <strain evidence="2">ATCC BAA-301 / DSM 14385 / NBRC 107922 / TMO</strain>
    </source>
</reference>
<evidence type="ECO:0000313" key="1">
    <source>
        <dbReference type="EMBL" id="ABV34005.1"/>
    </source>
</evidence>
<dbReference type="RefSeq" id="WP_012003481.1">
    <property type="nucleotide sequence ID" value="NC_009828.1"/>
</dbReference>
<dbReference type="OrthoDB" id="47646at2"/>
<dbReference type="SUPFAM" id="SSF140683">
    <property type="entry name" value="SP0561-like"/>
    <property type="match status" value="1"/>
</dbReference>
<reference evidence="1 2" key="1">
    <citation type="submission" date="2007-08" db="EMBL/GenBank/DDBJ databases">
        <title>Complete sequence of Thermotoga lettingae TMO.</title>
        <authorList>
            <consortium name="US DOE Joint Genome Institute"/>
            <person name="Copeland A."/>
            <person name="Lucas S."/>
            <person name="Lapidus A."/>
            <person name="Barry K."/>
            <person name="Glavina del Rio T."/>
            <person name="Dalin E."/>
            <person name="Tice H."/>
            <person name="Pitluck S."/>
            <person name="Foster B."/>
            <person name="Bruce D."/>
            <person name="Schmutz J."/>
            <person name="Larimer F."/>
            <person name="Land M."/>
            <person name="Hauser L."/>
            <person name="Kyrpides N."/>
            <person name="Mikhailova N."/>
            <person name="Nelson K."/>
            <person name="Gogarten J.P."/>
            <person name="Noll K."/>
            <person name="Richardson P."/>
        </authorList>
    </citation>
    <scope>NUCLEOTIDE SEQUENCE [LARGE SCALE GENOMIC DNA]</scope>
    <source>
        <strain evidence="2">ATCC BAA-301 / DSM 14385 / NBRC 107922 / TMO</strain>
    </source>
</reference>